<evidence type="ECO:0000313" key="2">
    <source>
        <dbReference type="Proteomes" id="UP000006428"/>
    </source>
</evidence>
<protein>
    <submittedName>
        <fullName evidence="1">Uncharacterized protein</fullName>
    </submittedName>
</protein>
<dbReference type="Proteomes" id="UP000006428">
    <property type="component" value="Unassembled WGS sequence"/>
</dbReference>
<accession>A0ABN0DU87</accession>
<sequence>MRNNSPGASTQTVRREDYNRLDIRVTCILQPHGPTNEISQSVGLRQGKQQAVACAILRRHHPRPASRAIPAIAADVPNPYQLHQL</sequence>
<name>A0ABN0DU87_AERSS</name>
<organism evidence="1 2">
    <name type="scientific">Aeromonas salmonicida subsp. salmonicida 01-B526</name>
    <dbReference type="NCBI Taxonomy" id="1076135"/>
    <lineage>
        <taxon>Bacteria</taxon>
        <taxon>Pseudomonadati</taxon>
        <taxon>Pseudomonadota</taxon>
        <taxon>Gammaproteobacteria</taxon>
        <taxon>Aeromonadales</taxon>
        <taxon>Aeromonadaceae</taxon>
        <taxon>Aeromonas</taxon>
    </lineage>
</organism>
<reference evidence="1 2" key="1">
    <citation type="journal article" date="2012" name="Front. Microbiol.">
        <title>Draft Genome Sequence of the Virulent Strain 01-B526 of the Fish Pathogen Aeromonas salmonicida.</title>
        <authorList>
            <person name="Charette S.J."/>
            <person name="Brochu F."/>
            <person name="Boyle B."/>
            <person name="Filion G."/>
            <person name="Tanaka K.H."/>
            <person name="Derome N."/>
        </authorList>
    </citation>
    <scope>NUCLEOTIDE SEQUENCE [LARGE SCALE GENOMIC DNA]</scope>
    <source>
        <strain evidence="1 2">01-B526</strain>
    </source>
</reference>
<gene>
    <name evidence="1" type="ORF">IYQ_21108</name>
</gene>
<dbReference type="RefSeq" id="WP_005320349.1">
    <property type="nucleotide sequence ID" value="NZ_AGVO01000085.1"/>
</dbReference>
<comment type="caution">
    <text evidence="1">The sequence shown here is derived from an EMBL/GenBank/DDBJ whole genome shotgun (WGS) entry which is preliminary data.</text>
</comment>
<dbReference type="EMBL" id="AGVO01000085">
    <property type="protein sequence ID" value="EHI50562.1"/>
    <property type="molecule type" value="Genomic_DNA"/>
</dbReference>
<keyword evidence="2" id="KW-1185">Reference proteome</keyword>
<proteinExistence type="predicted"/>
<evidence type="ECO:0000313" key="1">
    <source>
        <dbReference type="EMBL" id="EHI50562.1"/>
    </source>
</evidence>